<accession>A0A7K8YNU6</accession>
<dbReference type="InterPro" id="IPR003961">
    <property type="entry name" value="FN3_dom"/>
</dbReference>
<evidence type="ECO:0000256" key="2">
    <source>
        <dbReference type="SAM" id="Phobius"/>
    </source>
</evidence>
<dbReference type="SMART" id="SM00060">
    <property type="entry name" value="FN3"/>
    <property type="match status" value="2"/>
</dbReference>
<organism evidence="4 5">
    <name type="scientific">Sakesphorus luctuosus</name>
    <dbReference type="NCBI Taxonomy" id="419690"/>
    <lineage>
        <taxon>Eukaryota</taxon>
        <taxon>Metazoa</taxon>
        <taxon>Chordata</taxon>
        <taxon>Craniata</taxon>
        <taxon>Vertebrata</taxon>
        <taxon>Euteleostomi</taxon>
        <taxon>Archelosauria</taxon>
        <taxon>Archosauria</taxon>
        <taxon>Dinosauria</taxon>
        <taxon>Saurischia</taxon>
        <taxon>Theropoda</taxon>
        <taxon>Coelurosauria</taxon>
        <taxon>Aves</taxon>
        <taxon>Neognathae</taxon>
        <taxon>Neoaves</taxon>
        <taxon>Telluraves</taxon>
        <taxon>Australaves</taxon>
        <taxon>Passeriformes</taxon>
        <taxon>Thamnophilidae</taxon>
        <taxon>Sakesphorus</taxon>
    </lineage>
</organism>
<sequence length="544" mass="59854">EDSLQSPQDLQVLVVNTNFTLSWSHPGPQRGVTFWAQYRGPDTVGAEWQDLPGCCNVSGTACDFSSAITEYYDVHSLRVQAQHAGHSSPWSRELHMVPEHEAQIGPPGIELQPTNGDIKIKISPPEANQPQKMWIDDTTFKYNLIFWENSSDPQPRRLSVFPVDTIEGLSPNTTYCFRVWATLPVEGKEGQLSPPCCASTTHRGRISCFTRLGVSAAPSPRQNLLGSTGRAAAHPGLGEPLPRLCPLCCSGYLKMYHEDHSGKWQSVPGCQHIPGTNCSISSIITTFGGSLYLRVQAQGGHNSSCLSREVRLDPLITNEIGPPGVKLDISDAVLHIQISPPGDELMRNSYGLSYRILYWKNSSNAEEEPQVKETKQTVATIADLAPDTWYCVRVQALSQHYNKSSALSQEQCTLSPAEQTLPLVLLVTFTVALLAVLVVVLPLGFVLYQAYSKLRYVFFPSCQTPLNIEGFGGHLCSSPYLAAPEEPIEDCSIIESMITYEGNQIHLNDWKHSKESSRDSGNYSNDDNTSGSKGSAETLEKEMV</sequence>
<evidence type="ECO:0000259" key="3">
    <source>
        <dbReference type="PROSITE" id="PS50853"/>
    </source>
</evidence>
<comment type="caution">
    <text evidence="4">The sequence shown here is derived from an EMBL/GenBank/DDBJ whole genome shotgun (WGS) entry which is preliminary data.</text>
</comment>
<keyword evidence="2" id="KW-1133">Transmembrane helix</keyword>
<evidence type="ECO:0000313" key="5">
    <source>
        <dbReference type="Proteomes" id="UP000558958"/>
    </source>
</evidence>
<protein>
    <submittedName>
        <fullName evidence="4">INAR1 protein</fullName>
    </submittedName>
</protein>
<dbReference type="Pfam" id="PF09294">
    <property type="entry name" value="Interfer-bind"/>
    <property type="match status" value="2"/>
</dbReference>
<dbReference type="InterPro" id="IPR036116">
    <property type="entry name" value="FN3_sf"/>
</dbReference>
<gene>
    <name evidence="4" type="primary">Ifnar1</name>
    <name evidence="4" type="ORF">SAKLUC_R01290</name>
</gene>
<dbReference type="Pfam" id="PF01108">
    <property type="entry name" value="Tissue_fac"/>
    <property type="match status" value="1"/>
</dbReference>
<dbReference type="PANTHER" id="PTHR20859:SF54">
    <property type="entry name" value="INTERFERON ALPHA_BETA RECEPTOR 1"/>
    <property type="match status" value="1"/>
</dbReference>
<dbReference type="Proteomes" id="UP000558958">
    <property type="component" value="Unassembled WGS sequence"/>
</dbReference>
<dbReference type="InterPro" id="IPR050650">
    <property type="entry name" value="Type-II_Cytokine-TF_Rcpt"/>
</dbReference>
<dbReference type="EMBL" id="VWZD01005513">
    <property type="protein sequence ID" value="NXG04409.1"/>
    <property type="molecule type" value="Genomic_DNA"/>
</dbReference>
<feature type="non-terminal residue" evidence="4">
    <location>
        <position position="544"/>
    </location>
</feature>
<evidence type="ECO:0000313" key="4">
    <source>
        <dbReference type="EMBL" id="NXG04409.1"/>
    </source>
</evidence>
<evidence type="ECO:0000256" key="1">
    <source>
        <dbReference type="SAM" id="MobiDB-lite"/>
    </source>
</evidence>
<feature type="region of interest" description="Disordered" evidence="1">
    <location>
        <begin position="512"/>
        <end position="544"/>
    </location>
</feature>
<dbReference type="SUPFAM" id="SSF49265">
    <property type="entry name" value="Fibronectin type III"/>
    <property type="match status" value="4"/>
</dbReference>
<reference evidence="4 5" key="1">
    <citation type="submission" date="2019-09" db="EMBL/GenBank/DDBJ databases">
        <title>Bird 10,000 Genomes (B10K) Project - Family phase.</title>
        <authorList>
            <person name="Zhang G."/>
        </authorList>
    </citation>
    <scope>NUCLEOTIDE SEQUENCE [LARGE SCALE GENOMIC DNA]</scope>
    <source>
        <strain evidence="4">B10K-DU-001-06</strain>
        <tissue evidence="4">Muscle</tissue>
    </source>
</reference>
<feature type="domain" description="Fibronectin type-III" evidence="3">
    <location>
        <begin position="319"/>
        <end position="418"/>
    </location>
</feature>
<feature type="transmembrane region" description="Helical" evidence="2">
    <location>
        <begin position="421"/>
        <end position="448"/>
    </location>
</feature>
<feature type="compositionally biased region" description="Polar residues" evidence="1">
    <location>
        <begin position="519"/>
        <end position="535"/>
    </location>
</feature>
<proteinExistence type="predicted"/>
<keyword evidence="5" id="KW-1185">Reference proteome</keyword>
<dbReference type="CDD" id="cd00063">
    <property type="entry name" value="FN3"/>
    <property type="match status" value="2"/>
</dbReference>
<dbReference type="GO" id="GO:0005886">
    <property type="term" value="C:plasma membrane"/>
    <property type="evidence" value="ECO:0007669"/>
    <property type="project" value="TreeGrafter"/>
</dbReference>
<dbReference type="Gene3D" id="2.60.40.10">
    <property type="entry name" value="Immunoglobulins"/>
    <property type="match status" value="4"/>
</dbReference>
<keyword evidence="2" id="KW-0812">Transmembrane</keyword>
<dbReference type="GO" id="GO:0004905">
    <property type="term" value="F:type I interferon receptor activity"/>
    <property type="evidence" value="ECO:0007669"/>
    <property type="project" value="TreeGrafter"/>
</dbReference>
<dbReference type="AlphaFoldDB" id="A0A7K8YNU6"/>
<keyword evidence="2" id="KW-0472">Membrane</keyword>
<dbReference type="PROSITE" id="PS50853">
    <property type="entry name" value="FN3"/>
    <property type="match status" value="1"/>
</dbReference>
<feature type="non-terminal residue" evidence="4">
    <location>
        <position position="1"/>
    </location>
</feature>
<name>A0A7K8YNU6_9PASS</name>
<dbReference type="PANTHER" id="PTHR20859">
    <property type="entry name" value="INTERFERON/INTERLEUKIN RECEPTOR"/>
    <property type="match status" value="1"/>
</dbReference>
<dbReference type="InterPro" id="IPR013783">
    <property type="entry name" value="Ig-like_fold"/>
</dbReference>
<dbReference type="InterPro" id="IPR015373">
    <property type="entry name" value="Interferon/interleukin_rcp_dom"/>
</dbReference>